<comment type="catalytic activity">
    <reaction evidence="5">
        <text>L-seryl-[protein] + acetyl-CoA = O-acetyl-L-seryl-[protein] + CoA</text>
        <dbReference type="Rhea" id="RHEA:59392"/>
        <dbReference type="Rhea" id="RHEA-COMP:9863"/>
        <dbReference type="Rhea" id="RHEA-COMP:15352"/>
        <dbReference type="ChEBI" id="CHEBI:29999"/>
        <dbReference type="ChEBI" id="CHEBI:57287"/>
        <dbReference type="ChEBI" id="CHEBI:57288"/>
        <dbReference type="ChEBI" id="CHEBI:141128"/>
    </reaction>
    <physiologicalReaction direction="left-to-right" evidence="5">
        <dbReference type="Rhea" id="RHEA:59393"/>
    </physiologicalReaction>
</comment>
<accession>A0A747SP53</accession>
<name>A0A747SP53_SALER</name>
<evidence type="ECO:0000256" key="5">
    <source>
        <dbReference type="ARBA" id="ARBA00048662"/>
    </source>
</evidence>
<comment type="catalytic activity">
    <reaction evidence="4">
        <text>L-threonyl-[protein] + acetyl-CoA = O-acetyl-L-threonyl-[protein] + CoA</text>
        <dbReference type="Rhea" id="RHEA:65340"/>
        <dbReference type="Rhea" id="RHEA-COMP:11060"/>
        <dbReference type="Rhea" id="RHEA-COMP:16780"/>
        <dbReference type="ChEBI" id="CHEBI:30013"/>
        <dbReference type="ChEBI" id="CHEBI:57287"/>
        <dbReference type="ChEBI" id="CHEBI:57288"/>
        <dbReference type="ChEBI" id="CHEBI:141025"/>
    </reaction>
    <physiologicalReaction direction="left-to-right" evidence="4">
        <dbReference type="Rhea" id="RHEA:65341"/>
    </physiologicalReaction>
</comment>
<keyword evidence="1" id="KW-0808">Transferase</keyword>
<evidence type="ECO:0000256" key="1">
    <source>
        <dbReference type="ARBA" id="ARBA00022679"/>
    </source>
</evidence>
<proteinExistence type="inferred from homology"/>
<evidence type="ECO:0000256" key="4">
    <source>
        <dbReference type="ARBA" id="ARBA00048364"/>
    </source>
</evidence>
<sequence length="164" mass="19367">MILPDGLYRRPQKKSNLRNVYYILAEVGIQYSDNECGIFCLAFAKKSYKEAVRLTTLHNLVLRKDERLCYPFDKSPLPDSVRVLSHERLDSELPVTFYKHAQSQRRIRDYLKSHPGAEATFVNKKKETILERFNNNSDEINNHHVSVSIYKKRIYEYKSLLNKK</sequence>
<dbReference type="AlphaFoldDB" id="A0A747SP53"/>
<comment type="caution">
    <text evidence="6">The sequence shown here is derived from an EMBL/GenBank/DDBJ whole genome shotgun (WGS) entry which is preliminary data.</text>
</comment>
<keyword evidence="2" id="KW-0012">Acyltransferase</keyword>
<dbReference type="EMBL" id="DAAVHS010000002">
    <property type="protein sequence ID" value="HAF4697566.1"/>
    <property type="molecule type" value="Genomic_DNA"/>
</dbReference>
<protein>
    <submittedName>
        <fullName evidence="6">Uncharacterized protein</fullName>
    </submittedName>
</protein>
<dbReference type="GO" id="GO:0016746">
    <property type="term" value="F:acyltransferase activity"/>
    <property type="evidence" value="ECO:0007669"/>
    <property type="project" value="UniProtKB-KW"/>
</dbReference>
<gene>
    <name evidence="6" type="ORF">G8O00_000922</name>
</gene>
<evidence type="ECO:0000256" key="2">
    <source>
        <dbReference type="ARBA" id="ARBA00023315"/>
    </source>
</evidence>
<dbReference type="Pfam" id="PF03421">
    <property type="entry name" value="Acetyltransf_14"/>
    <property type="match status" value="1"/>
</dbReference>
<reference evidence="6" key="2">
    <citation type="submission" date="2020-02" db="EMBL/GenBank/DDBJ databases">
        <authorList>
            <consortium name="NCBI Pathogen Detection Project"/>
        </authorList>
    </citation>
    <scope>NUCLEOTIDE SEQUENCE</scope>
    <source>
        <strain evidence="6">MA.CK_98/00011163</strain>
    </source>
</reference>
<reference evidence="6" key="1">
    <citation type="journal article" date="2018" name="Genome Biol.">
        <title>SKESA: strategic k-mer extension for scrupulous assemblies.</title>
        <authorList>
            <person name="Souvorov A."/>
            <person name="Agarwala R."/>
            <person name="Lipman D.J."/>
        </authorList>
    </citation>
    <scope>NUCLEOTIDE SEQUENCE</scope>
    <source>
        <strain evidence="6">MA.CK_98/00011163</strain>
    </source>
</reference>
<evidence type="ECO:0000256" key="3">
    <source>
        <dbReference type="ARBA" id="ARBA00023785"/>
    </source>
</evidence>
<comment type="similarity">
    <text evidence="3">Belongs to the acetyltransferase YopJ family.</text>
</comment>
<organism evidence="6">
    <name type="scientific">Salmonella enterica</name>
    <name type="common">Salmonella choleraesuis</name>
    <dbReference type="NCBI Taxonomy" id="28901"/>
    <lineage>
        <taxon>Bacteria</taxon>
        <taxon>Pseudomonadati</taxon>
        <taxon>Pseudomonadota</taxon>
        <taxon>Gammaproteobacteria</taxon>
        <taxon>Enterobacterales</taxon>
        <taxon>Enterobacteriaceae</taxon>
        <taxon>Salmonella</taxon>
    </lineage>
</organism>
<evidence type="ECO:0000313" key="6">
    <source>
        <dbReference type="EMBL" id="HAF4697566.1"/>
    </source>
</evidence>
<dbReference type="InterPro" id="IPR005083">
    <property type="entry name" value="YopJ-like"/>
</dbReference>